<evidence type="ECO:0000259" key="16">
    <source>
        <dbReference type="SMART" id="SM01011"/>
    </source>
</evidence>
<dbReference type="AlphaFoldDB" id="A0A1V9XTF8"/>
<dbReference type="Pfam" id="PF05195">
    <property type="entry name" value="AMP_N"/>
    <property type="match status" value="1"/>
</dbReference>
<evidence type="ECO:0000256" key="4">
    <source>
        <dbReference type="ARBA" id="ARBA00022723"/>
    </source>
</evidence>
<comment type="caution">
    <text evidence="17">The sequence shown here is derived from an EMBL/GenBank/DDBJ whole genome shotgun (WGS) entry which is preliminary data.</text>
</comment>
<evidence type="ECO:0000313" key="17">
    <source>
        <dbReference type="EMBL" id="OQR76777.1"/>
    </source>
</evidence>
<dbReference type="PANTHER" id="PTHR48480:SF2">
    <property type="entry name" value="PEPTIDASE D"/>
    <property type="match status" value="1"/>
</dbReference>
<evidence type="ECO:0000256" key="10">
    <source>
        <dbReference type="ARBA" id="ARBA00044051"/>
    </source>
</evidence>
<evidence type="ECO:0000256" key="6">
    <source>
        <dbReference type="ARBA" id="ARBA00022997"/>
    </source>
</evidence>
<keyword evidence="3" id="KW-0645">Protease</keyword>
<feature type="domain" description="Aminopeptidase P N-terminal" evidence="16">
    <location>
        <begin position="14"/>
        <end position="152"/>
    </location>
</feature>
<evidence type="ECO:0000256" key="15">
    <source>
        <dbReference type="ARBA" id="ARBA00048994"/>
    </source>
</evidence>
<protein>
    <recommendedName>
        <fullName evidence="11">Xaa-Pro dipeptidase</fullName>
        <ecNumber evidence="10">3.4.13.9</ecNumber>
    </recommendedName>
    <alternativeName>
        <fullName evidence="14">Imidodipeptidase</fullName>
    </alternativeName>
    <alternativeName>
        <fullName evidence="12">Peptidase D</fullName>
    </alternativeName>
    <alternativeName>
        <fullName evidence="13">Proline dipeptidase</fullName>
    </alternativeName>
</protein>
<dbReference type="SUPFAM" id="SSF53092">
    <property type="entry name" value="Creatinase/prolidase N-terminal domain"/>
    <property type="match status" value="1"/>
</dbReference>
<gene>
    <name evidence="17" type="ORF">BIW11_03006</name>
</gene>
<evidence type="ECO:0000256" key="3">
    <source>
        <dbReference type="ARBA" id="ARBA00022670"/>
    </source>
</evidence>
<dbReference type="GO" id="GO:0070006">
    <property type="term" value="F:metalloaminopeptidase activity"/>
    <property type="evidence" value="ECO:0007669"/>
    <property type="project" value="InterPro"/>
</dbReference>
<comment type="cofactor">
    <cofactor evidence="1">
        <name>Mn(2+)</name>
        <dbReference type="ChEBI" id="CHEBI:29035"/>
    </cofactor>
</comment>
<evidence type="ECO:0000313" key="18">
    <source>
        <dbReference type="Proteomes" id="UP000192247"/>
    </source>
</evidence>
<dbReference type="GO" id="GO:0006508">
    <property type="term" value="P:proteolysis"/>
    <property type="evidence" value="ECO:0007669"/>
    <property type="project" value="UniProtKB-KW"/>
</dbReference>
<evidence type="ECO:0000256" key="9">
    <source>
        <dbReference type="ARBA" id="ARBA00043990"/>
    </source>
</evidence>
<evidence type="ECO:0000256" key="2">
    <source>
        <dbReference type="ARBA" id="ARBA00011738"/>
    </source>
</evidence>
<dbReference type="InterPro" id="IPR052433">
    <property type="entry name" value="X-Pro_dipept-like"/>
</dbReference>
<keyword evidence="4" id="KW-0479">Metal-binding</keyword>
<keyword evidence="6" id="KW-0224">Dipeptidase</keyword>
<dbReference type="FunCoup" id="A0A1V9XTF8">
    <property type="interactions" value="982"/>
</dbReference>
<keyword evidence="18" id="KW-1185">Reference proteome</keyword>
<sequence>MEACFHRGLTTFRVQMTLFMKNRQRLSERLLAKCGVVKTKSFVLLKGGQTSRQYCTDREKLFRQESFFHWTFGVEEPDCLGVMEVSSGRSTIFVPRLPSEYAVWSGRVLNTDDFKLKYATDEVRYVDEIAGFFKEKETQMIYLLEGENSDSGLRTEPASFKGIEAFTTDLSFLYNEICELRVIKTAEEIEVIRYANKVSSDAHKKVMRATRPGMKEYQLESLFLHHCYSEGGARHVCYTCIGASGENCAILHYGHASAPNSRTLQSGDMCLFDMGCEYNCYCSDITCSFPVGGKFSDEQRLVYQAVYNANQAVMKAAKPGVSWMDMHLLAERTILSHLLAGGLLRGDVDAMMSARLGAVFMPHGLGHFLGCDVHDVGGYLDTCPKRSDKKGLKYLRTARILEENMVLTIEPGCYFIDCLLDQAFEDFSLSQFLVADRVKEFRGIGGVRIEDDVVITSTGCENLTTVPRTIEEIENWINNK</sequence>
<dbReference type="CDD" id="cd01087">
    <property type="entry name" value="Prolidase"/>
    <property type="match status" value="1"/>
</dbReference>
<dbReference type="STRING" id="418985.A0A1V9XTF8"/>
<comment type="similarity">
    <text evidence="9">Belongs to the peptidase M24B family. Eukaryotic-type prolidase subfamily.</text>
</comment>
<keyword evidence="8" id="KW-0464">Manganese</keyword>
<accession>A0A1V9XTF8</accession>
<dbReference type="SUPFAM" id="SSF55920">
    <property type="entry name" value="Creatinase/aminopeptidase"/>
    <property type="match status" value="1"/>
</dbReference>
<dbReference type="Gene3D" id="3.90.230.10">
    <property type="entry name" value="Creatinase/methionine aminopeptidase superfamily"/>
    <property type="match status" value="1"/>
</dbReference>
<dbReference type="InterPro" id="IPR029149">
    <property type="entry name" value="Creatin/AminoP/Spt16_N"/>
</dbReference>
<dbReference type="Pfam" id="PF00557">
    <property type="entry name" value="Peptidase_M24"/>
    <property type="match status" value="1"/>
</dbReference>
<evidence type="ECO:0000256" key="5">
    <source>
        <dbReference type="ARBA" id="ARBA00022801"/>
    </source>
</evidence>
<evidence type="ECO:0000256" key="13">
    <source>
        <dbReference type="ARBA" id="ARBA00044284"/>
    </source>
</evidence>
<dbReference type="Gene3D" id="3.40.350.10">
    <property type="entry name" value="Creatinase/prolidase N-terminal domain"/>
    <property type="match status" value="1"/>
</dbReference>
<dbReference type="FunFam" id="3.90.230.10:FF:000002">
    <property type="entry name" value="Xaa-Pro aminopeptidase 3"/>
    <property type="match status" value="1"/>
</dbReference>
<evidence type="ECO:0000256" key="12">
    <source>
        <dbReference type="ARBA" id="ARBA00044252"/>
    </source>
</evidence>
<keyword evidence="7" id="KW-0482">Metalloprotease</keyword>
<dbReference type="EMBL" id="MNPL01004414">
    <property type="protein sequence ID" value="OQR76777.1"/>
    <property type="molecule type" value="Genomic_DNA"/>
</dbReference>
<evidence type="ECO:0000256" key="8">
    <source>
        <dbReference type="ARBA" id="ARBA00023211"/>
    </source>
</evidence>
<name>A0A1V9XTF8_9ACAR</name>
<proteinExistence type="inferred from homology"/>
<dbReference type="GO" id="GO:0030145">
    <property type="term" value="F:manganese ion binding"/>
    <property type="evidence" value="ECO:0007669"/>
    <property type="project" value="InterPro"/>
</dbReference>
<dbReference type="EC" id="3.4.13.9" evidence="10"/>
<evidence type="ECO:0000256" key="11">
    <source>
        <dbReference type="ARBA" id="ARBA00044141"/>
    </source>
</evidence>
<reference evidence="17 18" key="1">
    <citation type="journal article" date="2017" name="Gigascience">
        <title>Draft genome of the honey bee ectoparasitic mite, Tropilaelaps mercedesae, is shaped by the parasitic life history.</title>
        <authorList>
            <person name="Dong X."/>
            <person name="Armstrong S.D."/>
            <person name="Xia D."/>
            <person name="Makepeace B.L."/>
            <person name="Darby A.C."/>
            <person name="Kadowaki T."/>
        </authorList>
    </citation>
    <scope>NUCLEOTIDE SEQUENCE [LARGE SCALE GENOMIC DNA]</scope>
    <source>
        <strain evidence="17">Wuxi-XJTLU</strain>
    </source>
</reference>
<comment type="subunit">
    <text evidence="2">Homodimer.</text>
</comment>
<evidence type="ECO:0000256" key="7">
    <source>
        <dbReference type="ARBA" id="ARBA00023049"/>
    </source>
</evidence>
<keyword evidence="5" id="KW-0378">Hydrolase</keyword>
<dbReference type="InParanoid" id="A0A1V9XTF8"/>
<dbReference type="GO" id="GO:0102009">
    <property type="term" value="F:proline dipeptidase activity"/>
    <property type="evidence" value="ECO:0007669"/>
    <property type="project" value="UniProtKB-EC"/>
</dbReference>
<dbReference type="PANTHER" id="PTHR48480">
    <property type="match status" value="1"/>
</dbReference>
<dbReference type="InterPro" id="IPR007865">
    <property type="entry name" value="Aminopep_P_N"/>
</dbReference>
<evidence type="ECO:0000256" key="1">
    <source>
        <dbReference type="ARBA" id="ARBA00001936"/>
    </source>
</evidence>
<comment type="catalytic activity">
    <reaction evidence="15">
        <text>Xaa-L-Pro dipeptide + H2O = an L-alpha-amino acid + L-proline</text>
        <dbReference type="Rhea" id="RHEA:76407"/>
        <dbReference type="ChEBI" id="CHEBI:15377"/>
        <dbReference type="ChEBI" id="CHEBI:59869"/>
        <dbReference type="ChEBI" id="CHEBI:60039"/>
        <dbReference type="ChEBI" id="CHEBI:195196"/>
        <dbReference type="EC" id="3.4.13.9"/>
    </reaction>
</comment>
<dbReference type="OrthoDB" id="10261878at2759"/>
<organism evidence="17 18">
    <name type="scientific">Tropilaelaps mercedesae</name>
    <dbReference type="NCBI Taxonomy" id="418985"/>
    <lineage>
        <taxon>Eukaryota</taxon>
        <taxon>Metazoa</taxon>
        <taxon>Ecdysozoa</taxon>
        <taxon>Arthropoda</taxon>
        <taxon>Chelicerata</taxon>
        <taxon>Arachnida</taxon>
        <taxon>Acari</taxon>
        <taxon>Parasitiformes</taxon>
        <taxon>Mesostigmata</taxon>
        <taxon>Gamasina</taxon>
        <taxon>Dermanyssoidea</taxon>
        <taxon>Laelapidae</taxon>
        <taxon>Tropilaelaps</taxon>
    </lineage>
</organism>
<dbReference type="InterPro" id="IPR036005">
    <property type="entry name" value="Creatinase/aminopeptidase-like"/>
</dbReference>
<evidence type="ECO:0000256" key="14">
    <source>
        <dbReference type="ARBA" id="ARBA00044351"/>
    </source>
</evidence>
<dbReference type="Proteomes" id="UP000192247">
    <property type="component" value="Unassembled WGS sequence"/>
</dbReference>
<dbReference type="InterPro" id="IPR000994">
    <property type="entry name" value="Pept_M24"/>
</dbReference>
<dbReference type="SMART" id="SM01011">
    <property type="entry name" value="AMP_N"/>
    <property type="match status" value="1"/>
</dbReference>